<dbReference type="SMART" id="SM00382">
    <property type="entry name" value="AAA"/>
    <property type="match status" value="1"/>
</dbReference>
<dbReference type="GO" id="GO:0043565">
    <property type="term" value="F:sequence-specific DNA binding"/>
    <property type="evidence" value="ECO:0007669"/>
    <property type="project" value="InterPro"/>
</dbReference>
<dbReference type="InterPro" id="IPR025943">
    <property type="entry name" value="Sigma_54_int_dom_ATP-bd_2"/>
</dbReference>
<keyword evidence="2" id="KW-0067">ATP-binding</keyword>
<dbReference type="Pfam" id="PF00158">
    <property type="entry name" value="Sigma54_activat"/>
    <property type="match status" value="1"/>
</dbReference>
<dbReference type="CDD" id="cd00130">
    <property type="entry name" value="PAS"/>
    <property type="match status" value="1"/>
</dbReference>
<feature type="domain" description="Sigma-54 factor interaction" evidence="7">
    <location>
        <begin position="380"/>
        <end position="610"/>
    </location>
</feature>
<keyword evidence="4 10" id="KW-0238">DNA-binding</keyword>
<dbReference type="PATRIC" id="fig|768706.3.peg.1195"/>
<evidence type="ECO:0000313" key="10">
    <source>
        <dbReference type="EMBL" id="AET66880.1"/>
    </source>
</evidence>
<dbReference type="CDD" id="cd02205">
    <property type="entry name" value="CBS_pair_SF"/>
    <property type="match status" value="1"/>
</dbReference>
<dbReference type="EMBL" id="CP003108">
    <property type="protein sequence ID" value="AET66880.1"/>
    <property type="molecule type" value="Genomic_DNA"/>
</dbReference>
<dbReference type="FunFam" id="3.40.50.300:FF:000006">
    <property type="entry name" value="DNA-binding transcriptional regulator NtrC"/>
    <property type="match status" value="1"/>
</dbReference>
<dbReference type="Gene3D" id="3.10.580.10">
    <property type="entry name" value="CBS-domain"/>
    <property type="match status" value="1"/>
</dbReference>
<dbReference type="Proteomes" id="UP000006346">
    <property type="component" value="Chromosome"/>
</dbReference>
<dbReference type="SUPFAM" id="SSF52540">
    <property type="entry name" value="P-loop containing nucleoside triphosphate hydrolases"/>
    <property type="match status" value="1"/>
</dbReference>
<gene>
    <name evidence="10" type="ordered locus">Desor_1213</name>
</gene>
<evidence type="ECO:0000259" key="8">
    <source>
        <dbReference type="PROSITE" id="PS50112"/>
    </source>
</evidence>
<dbReference type="PANTHER" id="PTHR32071">
    <property type="entry name" value="TRANSCRIPTIONAL REGULATORY PROTEIN"/>
    <property type="match status" value="1"/>
</dbReference>
<dbReference type="Pfam" id="PF00571">
    <property type="entry name" value="CBS"/>
    <property type="match status" value="1"/>
</dbReference>
<dbReference type="PROSITE" id="PS50045">
    <property type="entry name" value="SIGMA54_INTERACT_4"/>
    <property type="match status" value="1"/>
</dbReference>
<dbReference type="InterPro" id="IPR046342">
    <property type="entry name" value="CBS_dom_sf"/>
</dbReference>
<evidence type="ECO:0000256" key="6">
    <source>
        <dbReference type="PROSITE-ProRule" id="PRU00703"/>
    </source>
</evidence>
<dbReference type="HOGENOM" id="CLU_000445_8_1_9"/>
<evidence type="ECO:0000256" key="3">
    <source>
        <dbReference type="ARBA" id="ARBA00023015"/>
    </source>
</evidence>
<dbReference type="InterPro" id="IPR002197">
    <property type="entry name" value="HTH_Fis"/>
</dbReference>
<dbReference type="PROSITE" id="PS50112">
    <property type="entry name" value="PAS"/>
    <property type="match status" value="2"/>
</dbReference>
<feature type="domain" description="PAS" evidence="8">
    <location>
        <begin position="134"/>
        <end position="185"/>
    </location>
</feature>
<dbReference type="GO" id="GO:0005524">
    <property type="term" value="F:ATP binding"/>
    <property type="evidence" value="ECO:0007669"/>
    <property type="project" value="UniProtKB-KW"/>
</dbReference>
<dbReference type="KEGG" id="dor:Desor_1213"/>
<reference evidence="11" key="1">
    <citation type="submission" date="2011-11" db="EMBL/GenBank/DDBJ databases">
        <title>Complete sequence of Desulfosporosinus orientis DSM 765.</title>
        <authorList>
            <person name="Lucas S."/>
            <person name="Han J."/>
            <person name="Lapidus A."/>
            <person name="Cheng J.-F."/>
            <person name="Goodwin L."/>
            <person name="Pitluck S."/>
            <person name="Peters L."/>
            <person name="Ovchinnikova G."/>
            <person name="Teshima H."/>
            <person name="Detter J.C."/>
            <person name="Han C."/>
            <person name="Tapia R."/>
            <person name="Land M."/>
            <person name="Hauser L."/>
            <person name="Kyrpides N."/>
            <person name="Ivanova N."/>
            <person name="Pagani I."/>
            <person name="Pester M."/>
            <person name="Spring S."/>
            <person name="Ollivier B."/>
            <person name="Rattei T."/>
            <person name="Klenk H.-P."/>
            <person name="Wagner M."/>
            <person name="Loy A."/>
            <person name="Woyke T."/>
        </authorList>
    </citation>
    <scope>NUCLEOTIDE SEQUENCE [LARGE SCALE GENOMIC DNA]</scope>
    <source>
        <strain evidence="11">ATCC 19365 / DSM 765 / NCIMB 8382 / VKM B-1628</strain>
    </source>
</reference>
<evidence type="ECO:0000259" key="9">
    <source>
        <dbReference type="PROSITE" id="PS51371"/>
    </source>
</evidence>
<keyword evidence="5" id="KW-0804">Transcription</keyword>
<name>G7WCX4_DESOD</name>
<dbReference type="PROSITE" id="PS00676">
    <property type="entry name" value="SIGMA54_INTERACT_2"/>
    <property type="match status" value="1"/>
</dbReference>
<keyword evidence="3" id="KW-0805">Transcription regulation</keyword>
<keyword evidence="6" id="KW-0129">CBS domain</keyword>
<dbReference type="STRING" id="768706.Desor_1213"/>
<sequence length="701" mass="78323">MLRMKEIMNTSVVTILSSQLIGQAIKLVRHSKLHAIFVVDDNGILVGMLTLSNLFDALIRGQSLEEPIEGCYLPKNKIVFFPKNKEFSNLAQVREWLLNAKVSETPVIDDDGRPIGVVTGACVINALLKEITGLYEHIYSLLKVVPTGILAVNENNVITVSNQLSEKLLGLEANQLIGRDLKDIIPEVNLVNRRPQKIKRNTTSILAASSPISLEPICGHIVVMYDATDVERMAQEVESIKRLQSTFETIINTAYEGLLVTNDEGKVILANPSFEQLSKKSSCELIGQDASTIIKGFDSISTIKRDFDIESINGHSVIASYMPIKGAPEVSGGVLRVIYRNLDQLQDVMREFQKLKNSLSYYKDELYKLNGTQYTLDSIITTHNKAMIEAKRVATKAADCLSNVLILGESGTGKELFTHAIHNASTRCKEPFIKVNCSAIPAELAESELFGYAPGAFTGAAKHGKMGKFELANGGTIFLDEIGDMPLQLQSKLLRVIQDREIEVVGGTKTVPIDVRIIAATNKDLKQLVNEKLFREDLYYRLNVICLNLPPLRERKEEIELLANSFLLKFNKSQSKHYKGITPDVIEAFKHYSWPGNIRELQNAIERAVSLGMKSWLTWDDFRDTLEQGQNVLVSRPKTTERSNVKDSGDKIKLRESLQQQETELIRWALNECLGSRVKAAKLLGISRSTFYEKLKKACIN</sequence>
<keyword evidence="1" id="KW-0547">Nucleotide-binding</keyword>
<dbReference type="PRINTS" id="PR01590">
    <property type="entry name" value="HTHFIS"/>
</dbReference>
<dbReference type="InterPro" id="IPR009057">
    <property type="entry name" value="Homeodomain-like_sf"/>
</dbReference>
<dbReference type="SMART" id="SM00116">
    <property type="entry name" value="CBS"/>
    <property type="match status" value="2"/>
</dbReference>
<dbReference type="Pfam" id="PF13188">
    <property type="entry name" value="PAS_8"/>
    <property type="match status" value="1"/>
</dbReference>
<proteinExistence type="predicted"/>
<evidence type="ECO:0000313" key="11">
    <source>
        <dbReference type="Proteomes" id="UP000006346"/>
    </source>
</evidence>
<feature type="domain" description="PAS" evidence="8">
    <location>
        <begin position="243"/>
        <end position="288"/>
    </location>
</feature>
<dbReference type="Gene3D" id="3.30.450.20">
    <property type="entry name" value="PAS domain"/>
    <property type="match status" value="2"/>
</dbReference>
<evidence type="ECO:0000256" key="1">
    <source>
        <dbReference type="ARBA" id="ARBA00022741"/>
    </source>
</evidence>
<dbReference type="Pfam" id="PF02954">
    <property type="entry name" value="HTH_8"/>
    <property type="match status" value="1"/>
</dbReference>
<evidence type="ECO:0000256" key="5">
    <source>
        <dbReference type="ARBA" id="ARBA00023163"/>
    </source>
</evidence>
<dbReference type="InterPro" id="IPR058031">
    <property type="entry name" value="AAA_lid_NorR"/>
</dbReference>
<dbReference type="InterPro" id="IPR025944">
    <property type="entry name" value="Sigma_54_int_dom_CS"/>
</dbReference>
<dbReference type="InterPro" id="IPR003593">
    <property type="entry name" value="AAA+_ATPase"/>
</dbReference>
<dbReference type="PROSITE" id="PS00675">
    <property type="entry name" value="SIGMA54_INTERACT_1"/>
    <property type="match status" value="1"/>
</dbReference>
<dbReference type="InterPro" id="IPR002078">
    <property type="entry name" value="Sigma_54_int"/>
</dbReference>
<dbReference type="Gene3D" id="1.10.8.60">
    <property type="match status" value="1"/>
</dbReference>
<evidence type="ECO:0000256" key="4">
    <source>
        <dbReference type="ARBA" id="ARBA00023125"/>
    </source>
</evidence>
<dbReference type="InterPro" id="IPR013767">
    <property type="entry name" value="PAS_fold"/>
</dbReference>
<dbReference type="Gene3D" id="1.10.10.60">
    <property type="entry name" value="Homeodomain-like"/>
    <property type="match status" value="1"/>
</dbReference>
<dbReference type="Pfam" id="PF25601">
    <property type="entry name" value="AAA_lid_14"/>
    <property type="match status" value="1"/>
</dbReference>
<dbReference type="InterPro" id="IPR035965">
    <property type="entry name" value="PAS-like_dom_sf"/>
</dbReference>
<dbReference type="InterPro" id="IPR000644">
    <property type="entry name" value="CBS_dom"/>
</dbReference>
<dbReference type="CDD" id="cd00009">
    <property type="entry name" value="AAA"/>
    <property type="match status" value="1"/>
</dbReference>
<dbReference type="eggNOG" id="COG3829">
    <property type="taxonomic scope" value="Bacteria"/>
</dbReference>
<dbReference type="AlphaFoldDB" id="G7WCX4"/>
<reference evidence="10 11" key="2">
    <citation type="journal article" date="2012" name="J. Bacteriol.">
        <title>Complete genome sequences of Desulfosporosinus orientis DSM765T, Desulfosporosinus youngiae DSM17734T, Desulfosporosinus meridiei DSM13257T, and Desulfosporosinus acidiphilus DSM22704T.</title>
        <authorList>
            <person name="Pester M."/>
            <person name="Brambilla E."/>
            <person name="Alazard D."/>
            <person name="Rattei T."/>
            <person name="Weinmaier T."/>
            <person name="Han J."/>
            <person name="Lucas S."/>
            <person name="Lapidus A."/>
            <person name="Cheng J.F."/>
            <person name="Goodwin L."/>
            <person name="Pitluck S."/>
            <person name="Peters L."/>
            <person name="Ovchinnikova G."/>
            <person name="Teshima H."/>
            <person name="Detter J.C."/>
            <person name="Han C.S."/>
            <person name="Tapia R."/>
            <person name="Land M.L."/>
            <person name="Hauser L."/>
            <person name="Kyrpides N.C."/>
            <person name="Ivanova N.N."/>
            <person name="Pagani I."/>
            <person name="Huntmann M."/>
            <person name="Wei C.L."/>
            <person name="Davenport K.W."/>
            <person name="Daligault H."/>
            <person name="Chain P.S."/>
            <person name="Chen A."/>
            <person name="Mavromatis K."/>
            <person name="Markowitz V."/>
            <person name="Szeto E."/>
            <person name="Mikhailova N."/>
            <person name="Pati A."/>
            <person name="Wagner M."/>
            <person name="Woyke T."/>
            <person name="Ollivier B."/>
            <person name="Klenk H.P."/>
            <person name="Spring S."/>
            <person name="Loy A."/>
        </authorList>
    </citation>
    <scope>NUCLEOTIDE SEQUENCE [LARGE SCALE GENOMIC DNA]</scope>
    <source>
        <strain evidence="11">ATCC 19365 / DSM 765 / NCIMB 8382 / VKM B-1628</strain>
    </source>
</reference>
<dbReference type="PROSITE" id="PS51371">
    <property type="entry name" value="CBS"/>
    <property type="match status" value="2"/>
</dbReference>
<dbReference type="Gene3D" id="3.40.50.300">
    <property type="entry name" value="P-loop containing nucleotide triphosphate hydrolases"/>
    <property type="match status" value="1"/>
</dbReference>
<dbReference type="InterPro" id="IPR027417">
    <property type="entry name" value="P-loop_NTPase"/>
</dbReference>
<evidence type="ECO:0000256" key="2">
    <source>
        <dbReference type="ARBA" id="ARBA00022840"/>
    </source>
</evidence>
<evidence type="ECO:0000259" key="7">
    <source>
        <dbReference type="PROSITE" id="PS50045"/>
    </source>
</evidence>
<dbReference type="PROSITE" id="PS00688">
    <property type="entry name" value="SIGMA54_INTERACT_3"/>
    <property type="match status" value="1"/>
</dbReference>
<protein>
    <submittedName>
        <fullName evidence="10">Transcriptional regulator containing PAS, AAA-type ATPase, and DNA-binding domains</fullName>
    </submittedName>
</protein>
<dbReference type="GO" id="GO:0006355">
    <property type="term" value="P:regulation of DNA-templated transcription"/>
    <property type="evidence" value="ECO:0007669"/>
    <property type="project" value="InterPro"/>
</dbReference>
<organism evidence="10 11">
    <name type="scientific">Desulfosporosinus orientis (strain ATCC 19365 / DSM 765 / NCIMB 8382 / VKM B-1628 / Singapore I)</name>
    <name type="common">Desulfotomaculum orientis</name>
    <dbReference type="NCBI Taxonomy" id="768706"/>
    <lineage>
        <taxon>Bacteria</taxon>
        <taxon>Bacillati</taxon>
        <taxon>Bacillota</taxon>
        <taxon>Clostridia</taxon>
        <taxon>Eubacteriales</taxon>
        <taxon>Desulfitobacteriaceae</taxon>
        <taxon>Desulfosporosinus</taxon>
    </lineage>
</organism>
<dbReference type="SUPFAM" id="SSF54631">
    <property type="entry name" value="CBS-domain pair"/>
    <property type="match status" value="1"/>
</dbReference>
<dbReference type="InterPro" id="IPR000014">
    <property type="entry name" value="PAS"/>
</dbReference>
<dbReference type="Pfam" id="PF00989">
    <property type="entry name" value="PAS"/>
    <property type="match status" value="1"/>
</dbReference>
<dbReference type="SUPFAM" id="SSF46689">
    <property type="entry name" value="Homeodomain-like"/>
    <property type="match status" value="1"/>
</dbReference>
<dbReference type="SUPFAM" id="SSF55785">
    <property type="entry name" value="PYP-like sensor domain (PAS domain)"/>
    <property type="match status" value="2"/>
</dbReference>
<feature type="domain" description="CBS" evidence="9">
    <location>
        <begin position="73"/>
        <end position="134"/>
    </location>
</feature>
<accession>G7WCX4</accession>
<dbReference type="SMART" id="SM00091">
    <property type="entry name" value="PAS"/>
    <property type="match status" value="2"/>
</dbReference>
<feature type="domain" description="CBS" evidence="9">
    <location>
        <begin position="8"/>
        <end position="64"/>
    </location>
</feature>
<keyword evidence="11" id="KW-1185">Reference proteome</keyword>
<dbReference type="InterPro" id="IPR025662">
    <property type="entry name" value="Sigma_54_int_dom_ATP-bd_1"/>
</dbReference>